<evidence type="ECO:0000313" key="3">
    <source>
        <dbReference type="Proteomes" id="UP000327493"/>
    </source>
</evidence>
<feature type="region of interest" description="Disordered" evidence="1">
    <location>
        <begin position="69"/>
        <end position="102"/>
    </location>
</feature>
<protein>
    <submittedName>
        <fullName evidence="2">Uncharacterized protein</fullName>
    </submittedName>
</protein>
<gene>
    <name evidence="2" type="ORF">FQN60_008580</name>
</gene>
<dbReference type="AlphaFoldDB" id="A0A5J5CNB9"/>
<dbReference type="EMBL" id="VOFY01000020">
    <property type="protein sequence ID" value="KAA8581840.1"/>
    <property type="molecule type" value="Genomic_DNA"/>
</dbReference>
<reference evidence="2 3" key="1">
    <citation type="submission" date="2019-08" db="EMBL/GenBank/DDBJ databases">
        <title>A chromosome-level genome assembly, high-density linkage maps, and genome scans reveal the genomic architecture of hybrid incompatibilities underlying speciation via character displacement in darters (Percidae: Etheostominae).</title>
        <authorList>
            <person name="Moran R.L."/>
            <person name="Catchen J.M."/>
            <person name="Fuller R.C."/>
        </authorList>
    </citation>
    <scope>NUCLEOTIDE SEQUENCE [LARGE SCALE GENOMIC DNA]</scope>
    <source>
        <strain evidence="2">EspeVRDwgs_2016</strain>
        <tissue evidence="2">Muscle</tissue>
    </source>
</reference>
<name>A0A5J5CNB9_9PERO</name>
<keyword evidence="3" id="KW-1185">Reference proteome</keyword>
<organism evidence="2 3">
    <name type="scientific">Etheostoma spectabile</name>
    <name type="common">orangethroat darter</name>
    <dbReference type="NCBI Taxonomy" id="54343"/>
    <lineage>
        <taxon>Eukaryota</taxon>
        <taxon>Metazoa</taxon>
        <taxon>Chordata</taxon>
        <taxon>Craniata</taxon>
        <taxon>Vertebrata</taxon>
        <taxon>Euteleostomi</taxon>
        <taxon>Actinopterygii</taxon>
        <taxon>Neopterygii</taxon>
        <taxon>Teleostei</taxon>
        <taxon>Neoteleostei</taxon>
        <taxon>Acanthomorphata</taxon>
        <taxon>Eupercaria</taxon>
        <taxon>Perciformes</taxon>
        <taxon>Percoidei</taxon>
        <taxon>Percidae</taxon>
        <taxon>Etheostomatinae</taxon>
        <taxon>Etheostoma</taxon>
    </lineage>
</organism>
<sequence length="214" mass="23234">MSSAKKDYMGKVFGLASFCCTSLKTETDQLPVISTCKLSGKEHIGQFALAVSQSTVVAPLAVEVMETNPAEVVSQRRDHHDPGRRAALQQPDQQRRQQEVPWPEGHIITPALLIRMWSWLTSEEENNTAVTPGKHEPNGALAGVGCGTLPLPRRNFCAKARMEQVSARSSSRTSTLASGYAARMLAAASSPLSTSRHAMITRAPERDRQAAAKL</sequence>
<accession>A0A5J5CNB9</accession>
<dbReference type="Proteomes" id="UP000327493">
    <property type="component" value="Chromosome 20"/>
</dbReference>
<feature type="compositionally biased region" description="Basic and acidic residues" evidence="1">
    <location>
        <begin position="74"/>
        <end position="84"/>
    </location>
</feature>
<proteinExistence type="predicted"/>
<evidence type="ECO:0000256" key="1">
    <source>
        <dbReference type="SAM" id="MobiDB-lite"/>
    </source>
</evidence>
<comment type="caution">
    <text evidence="2">The sequence shown here is derived from an EMBL/GenBank/DDBJ whole genome shotgun (WGS) entry which is preliminary data.</text>
</comment>
<evidence type="ECO:0000313" key="2">
    <source>
        <dbReference type="EMBL" id="KAA8581840.1"/>
    </source>
</evidence>